<dbReference type="Pfam" id="PF00702">
    <property type="entry name" value="Hydrolase"/>
    <property type="match status" value="1"/>
</dbReference>
<dbReference type="Gene3D" id="3.40.50.1000">
    <property type="entry name" value="HAD superfamily/HAD-like"/>
    <property type="match status" value="1"/>
</dbReference>
<dbReference type="AlphaFoldDB" id="U3GUF8"/>
<evidence type="ECO:0000313" key="1">
    <source>
        <dbReference type="EMBL" id="AGU15110.1"/>
    </source>
</evidence>
<dbReference type="NCBIfam" id="TIGR01549">
    <property type="entry name" value="HAD-SF-IA-v1"/>
    <property type="match status" value="1"/>
</dbReference>
<keyword evidence="2" id="KW-1185">Reference proteome</keyword>
<dbReference type="eggNOG" id="COG0637">
    <property type="taxonomic scope" value="Bacteria"/>
</dbReference>
<dbReference type="CDD" id="cd07505">
    <property type="entry name" value="HAD_BPGM-like"/>
    <property type="match status" value="1"/>
</dbReference>
<sequence>MDGTLVDSEPLWSIATFEMSERLGRRLTPELRERTIGGSFRNTIAIAAEHAGVKLNDQLIADNYRFTVERMQELFATRLTLNPGARELLEALRAEGVPMVLVTNTPREIAAGSIRAIGEDFFVHTVCGDEVPAGKPSPEPYLHAARLLGVDPSTCVAFEDSATGMRSAADAGCITIGLPESDDAAVPAGVRTLQQLHGSRTWVGVTPADIEKWVV</sequence>
<dbReference type="InterPro" id="IPR023214">
    <property type="entry name" value="HAD_sf"/>
</dbReference>
<dbReference type="Proteomes" id="UP000016943">
    <property type="component" value="Chromosome"/>
</dbReference>
<proteinExistence type="predicted"/>
<dbReference type="PANTHER" id="PTHR18901:SF38">
    <property type="entry name" value="PSEUDOURIDINE-5'-PHOSPHATASE"/>
    <property type="match status" value="1"/>
</dbReference>
<reference evidence="1 2" key="1">
    <citation type="journal article" date="2013" name="Genome Announc.">
        <title>Whole-Genome Sequence of the Clinical Strain Corynebacterium argentoratense DSM 44202, Isolated from a Human Throat Specimen.</title>
        <authorList>
            <person name="Bomholt C."/>
            <person name="Glaub A."/>
            <person name="Gravermann K."/>
            <person name="Albersmeier A."/>
            <person name="Brinkrolf K."/>
            <person name="Ruckert C."/>
            <person name="Tauch A."/>
        </authorList>
    </citation>
    <scope>NUCLEOTIDE SEQUENCE [LARGE SCALE GENOMIC DNA]</scope>
    <source>
        <strain evidence="1">DSM 44202</strain>
    </source>
</reference>
<accession>U3GUF8</accession>
<dbReference type="STRING" id="1348662.CARG_04855"/>
<dbReference type="EMBL" id="CP006365">
    <property type="protein sequence ID" value="AGU15110.1"/>
    <property type="molecule type" value="Genomic_DNA"/>
</dbReference>
<dbReference type="Gene3D" id="1.10.150.240">
    <property type="entry name" value="Putative phosphatase, domain 2"/>
    <property type="match status" value="1"/>
</dbReference>
<dbReference type="InterPro" id="IPR036412">
    <property type="entry name" value="HAD-like_sf"/>
</dbReference>
<dbReference type="OrthoDB" id="9797743at2"/>
<evidence type="ECO:0000313" key="2">
    <source>
        <dbReference type="Proteomes" id="UP000016943"/>
    </source>
</evidence>
<dbReference type="PANTHER" id="PTHR18901">
    <property type="entry name" value="2-DEOXYGLUCOSE-6-PHOSPHATE PHOSPHATASE 2"/>
    <property type="match status" value="1"/>
</dbReference>
<dbReference type="InterPro" id="IPR006439">
    <property type="entry name" value="HAD-SF_hydro_IA"/>
</dbReference>
<organism evidence="1 2">
    <name type="scientific">Corynebacterium argentoratense DSM 44202</name>
    <dbReference type="NCBI Taxonomy" id="1348662"/>
    <lineage>
        <taxon>Bacteria</taxon>
        <taxon>Bacillati</taxon>
        <taxon>Actinomycetota</taxon>
        <taxon>Actinomycetes</taxon>
        <taxon>Mycobacteriales</taxon>
        <taxon>Corynebacteriaceae</taxon>
        <taxon>Corynebacterium</taxon>
    </lineage>
</organism>
<dbReference type="NCBIfam" id="TIGR01509">
    <property type="entry name" value="HAD-SF-IA-v3"/>
    <property type="match status" value="1"/>
</dbReference>
<dbReference type="HOGENOM" id="CLU_045011_13_1_11"/>
<protein>
    <recommendedName>
        <fullName evidence="3">Phosphatase</fullName>
    </recommendedName>
</protein>
<evidence type="ECO:0008006" key="3">
    <source>
        <dbReference type="Google" id="ProtNLM"/>
    </source>
</evidence>
<dbReference type="KEGG" id="caz:CARG_04855"/>
<dbReference type="SUPFAM" id="SSF56784">
    <property type="entry name" value="HAD-like"/>
    <property type="match status" value="1"/>
</dbReference>
<dbReference type="PATRIC" id="fig|1348662.3.peg.954"/>
<name>U3GUF8_9CORY</name>
<gene>
    <name evidence="1" type="ORF">CARG_04855</name>
</gene>
<dbReference type="InterPro" id="IPR023198">
    <property type="entry name" value="PGP-like_dom2"/>
</dbReference>